<keyword evidence="3 6" id="KW-0378">Hydrolase</keyword>
<dbReference type="EMBL" id="JACCFM010000001">
    <property type="protein sequence ID" value="NYJ18560.1"/>
    <property type="molecule type" value="Genomic_DNA"/>
</dbReference>
<dbReference type="PANTHER" id="PTHR46017">
    <property type="entry name" value="ALPHA-MANNOSIDASE 2C1"/>
    <property type="match status" value="1"/>
</dbReference>
<dbReference type="PANTHER" id="PTHR46017:SF1">
    <property type="entry name" value="ALPHA-MANNOSIDASE 2C1"/>
    <property type="match status" value="1"/>
</dbReference>
<name>A0A7Z0J4P9_9MICO</name>
<dbReference type="Pfam" id="PF22907">
    <property type="entry name" value="Ams1-like_1st"/>
    <property type="match status" value="1"/>
</dbReference>
<dbReference type="InterPro" id="IPR015341">
    <property type="entry name" value="Glyco_hydro_38_cen"/>
</dbReference>
<keyword evidence="7" id="KW-1185">Reference proteome</keyword>
<feature type="domain" description="Glycoside hydrolase family 38 central" evidence="5">
    <location>
        <begin position="519"/>
        <end position="597"/>
    </location>
</feature>
<dbReference type="SUPFAM" id="SSF88688">
    <property type="entry name" value="Families 57/38 glycoside transferase middle domain"/>
    <property type="match status" value="1"/>
</dbReference>
<dbReference type="Gene3D" id="2.70.98.30">
    <property type="entry name" value="Golgi alpha-mannosidase II, domain 4"/>
    <property type="match status" value="1"/>
</dbReference>
<accession>A0A7Z0J4P9</accession>
<protein>
    <submittedName>
        <fullName evidence="6">Alpha-mannosidase</fullName>
        <ecNumber evidence="6">3.2.1.24</ecNumber>
    </submittedName>
</protein>
<dbReference type="Gene3D" id="3.20.110.10">
    <property type="entry name" value="Glycoside hydrolase 38, N terminal domain"/>
    <property type="match status" value="1"/>
</dbReference>
<dbReference type="InterPro" id="IPR054723">
    <property type="entry name" value="Ams1-like_N"/>
</dbReference>
<sequence>MRTTHQSIEIRVDRFVRERLVPAVEIEHNPVLVEVWEAPGEPVPFAEARTQSYAPIARGRRWGRPWGTIWLRVRGTVPPSWGPSEGAIELIIDPGFIGDSAGFQVEALVYDPSGRTIKGIEPRNDYVRVHAQAGESFEFYVEAAANPNIIGEETFAPTTLGRLESASNEPLYRLGRIELVRRSVQVWELIQDVETVRGLAHELPSDSARRAQLYAALDDAVDAVEPDAVHDTVAAGREALRGVLAAPAAQSAHRVFAVGHAHLDSAWLWPTRETVRKCARTFSNVLDLMDADPALIFACSSAQQFVWVQDHYPELFERIRARVADGRFVPVGSMWVESDTNLPGAEALVRQFVEGKRFFLEEFGIETTEVWLPDSFGYTAALPQIARAAGAHSFLTQKLSWNEVNAFPHHSFQWEGIDGTRIFAHMPPVDTYNSMLTQSELAHTASTFTEKGRADVSLVPFGFGDGGGGPTREMMAAARRAASLEGSPVVRFASPSEFFAEAEAQLEHPPVWVGELYLESHRGVYASQARTKRGNRTSEALLHEAELWAATAAVRIGAPYPAALLRSAWRTVLLNQFHDILPGSSIGWVYDQTEEEYRQVAATAEEIIGTAFAALGQAAAASDLRANSGPFQVDGVPAHAIAVARTVGDVTVESVGDDYVLANGLIRARIDRAGHLRSLVDLASGRELIPAGERGGVLQLFTDVPRRFDAWDVDVEYRRSQVDLDELERIEVVTLSPELVTIEVERTFGRSRVVQTLSLGAGRAALDLQTTVNWHERQKMLKLSFPVDVHTSSAKSEIQFGHIERATHTNTSWDEARFETVAHRWVHVADRRSGLGVVNDAVYGHDVTRQARAGGGTFSVVRQTLLKAPLFPDPEADQGEHVFRTTLVPGTLDDAIREGYRLQYPLRPAAASPGASPAASAASAVAVEPLVTSDSAGVVVETVKLADDGSGDVVVRLYESLGEQAHARVRANFTAAEPIETDLLERAVTPSAVVETVAGAALLSLRPFQLVTLRFGRLGGAS</sequence>
<dbReference type="Gene3D" id="1.20.1270.50">
    <property type="entry name" value="Glycoside hydrolase family 38, central domain"/>
    <property type="match status" value="1"/>
</dbReference>
<dbReference type="SMART" id="SM00872">
    <property type="entry name" value="Alpha-mann_mid"/>
    <property type="match status" value="1"/>
</dbReference>
<dbReference type="SUPFAM" id="SSF74650">
    <property type="entry name" value="Galactose mutarotase-like"/>
    <property type="match status" value="1"/>
</dbReference>
<evidence type="ECO:0000256" key="1">
    <source>
        <dbReference type="ARBA" id="ARBA00009792"/>
    </source>
</evidence>
<dbReference type="GO" id="GO:0009313">
    <property type="term" value="P:oligosaccharide catabolic process"/>
    <property type="evidence" value="ECO:0007669"/>
    <property type="project" value="TreeGrafter"/>
</dbReference>
<dbReference type="InterPro" id="IPR028995">
    <property type="entry name" value="Glyco_hydro_57/38_cen_sf"/>
</dbReference>
<dbReference type="FunFam" id="3.20.110.10:FF:000002">
    <property type="entry name" value="alpha-mannosidase 2C1 isoform X1"/>
    <property type="match status" value="1"/>
</dbReference>
<dbReference type="FunFam" id="1.20.1270.50:FF:000004">
    <property type="entry name" value="alpha-mannosidase 2C1 isoform X1"/>
    <property type="match status" value="1"/>
</dbReference>
<dbReference type="GO" id="GO:0046872">
    <property type="term" value="F:metal ion binding"/>
    <property type="evidence" value="ECO:0007669"/>
    <property type="project" value="UniProtKB-KW"/>
</dbReference>
<dbReference type="Pfam" id="PF01074">
    <property type="entry name" value="Glyco_hydro_38N"/>
    <property type="match status" value="1"/>
</dbReference>
<reference evidence="6 7" key="1">
    <citation type="submission" date="2020-07" db="EMBL/GenBank/DDBJ databases">
        <title>Sequencing the genomes of 1000 actinobacteria strains.</title>
        <authorList>
            <person name="Klenk H.-P."/>
        </authorList>
    </citation>
    <scope>NUCLEOTIDE SEQUENCE [LARGE SCALE GENOMIC DNA]</scope>
    <source>
        <strain evidence="6 7">LI1</strain>
    </source>
</reference>
<dbReference type="Proteomes" id="UP000537260">
    <property type="component" value="Unassembled WGS sequence"/>
</dbReference>
<gene>
    <name evidence="6" type="ORF">HNR05_000351</name>
</gene>
<dbReference type="Pfam" id="PF07748">
    <property type="entry name" value="Glyco_hydro_38C"/>
    <property type="match status" value="1"/>
</dbReference>
<evidence type="ECO:0000313" key="6">
    <source>
        <dbReference type="EMBL" id="NYJ18560.1"/>
    </source>
</evidence>
<keyword evidence="2" id="KW-0479">Metal-binding</keyword>
<evidence type="ECO:0000256" key="2">
    <source>
        <dbReference type="ARBA" id="ARBA00022723"/>
    </source>
</evidence>
<organism evidence="6 7">
    <name type="scientific">Glaciibacter psychrotolerans</name>
    <dbReference type="NCBI Taxonomy" id="670054"/>
    <lineage>
        <taxon>Bacteria</taxon>
        <taxon>Bacillati</taxon>
        <taxon>Actinomycetota</taxon>
        <taxon>Actinomycetes</taxon>
        <taxon>Micrococcales</taxon>
        <taxon>Microbacteriaceae</taxon>
        <taxon>Glaciibacter</taxon>
    </lineage>
</organism>
<dbReference type="GO" id="GO:0004559">
    <property type="term" value="F:alpha-mannosidase activity"/>
    <property type="evidence" value="ECO:0007669"/>
    <property type="project" value="UniProtKB-EC"/>
</dbReference>
<dbReference type="InterPro" id="IPR041147">
    <property type="entry name" value="GH38_C"/>
</dbReference>
<dbReference type="InterPro" id="IPR011682">
    <property type="entry name" value="Glyco_hydro_38_C"/>
</dbReference>
<dbReference type="Pfam" id="PF17677">
    <property type="entry name" value="Glyco_hydro38C2"/>
    <property type="match status" value="1"/>
</dbReference>
<dbReference type="AlphaFoldDB" id="A0A7Z0J4P9"/>
<dbReference type="EC" id="3.2.1.24" evidence="6"/>
<comment type="similarity">
    <text evidence="1">Belongs to the glycosyl hydrolase 38 family.</text>
</comment>
<proteinExistence type="inferred from homology"/>
<dbReference type="Pfam" id="PF09261">
    <property type="entry name" value="Alpha-mann_mid"/>
    <property type="match status" value="1"/>
</dbReference>
<evidence type="ECO:0000313" key="7">
    <source>
        <dbReference type="Proteomes" id="UP000537260"/>
    </source>
</evidence>
<dbReference type="GO" id="GO:0030246">
    <property type="term" value="F:carbohydrate binding"/>
    <property type="evidence" value="ECO:0007669"/>
    <property type="project" value="InterPro"/>
</dbReference>
<evidence type="ECO:0000256" key="3">
    <source>
        <dbReference type="ARBA" id="ARBA00022801"/>
    </source>
</evidence>
<dbReference type="InterPro" id="IPR011013">
    <property type="entry name" value="Gal_mutarotase_sf_dom"/>
</dbReference>
<dbReference type="InterPro" id="IPR027291">
    <property type="entry name" value="Glyco_hydro_38_N_sf"/>
</dbReference>
<comment type="caution">
    <text evidence="6">The sequence shown here is derived from an EMBL/GenBank/DDBJ whole genome shotgun (WGS) entry which is preliminary data.</text>
</comment>
<evidence type="ECO:0000256" key="4">
    <source>
        <dbReference type="ARBA" id="ARBA00023295"/>
    </source>
</evidence>
<keyword evidence="4 6" id="KW-0326">Glycosidase</keyword>
<dbReference type="RefSeq" id="WP_246318327.1">
    <property type="nucleotide sequence ID" value="NZ_JACCFM010000001.1"/>
</dbReference>
<dbReference type="SUPFAM" id="SSF88713">
    <property type="entry name" value="Glycoside hydrolase/deacetylase"/>
    <property type="match status" value="1"/>
</dbReference>
<dbReference type="InterPro" id="IPR037094">
    <property type="entry name" value="Glyco_hydro_38_cen_sf"/>
</dbReference>
<dbReference type="GO" id="GO:0006013">
    <property type="term" value="P:mannose metabolic process"/>
    <property type="evidence" value="ECO:0007669"/>
    <property type="project" value="InterPro"/>
</dbReference>
<dbReference type="InterPro" id="IPR011330">
    <property type="entry name" value="Glyco_hydro/deAcase_b/a-brl"/>
</dbReference>
<dbReference type="InterPro" id="IPR000602">
    <property type="entry name" value="Glyco_hydro_38_N"/>
</dbReference>
<evidence type="ECO:0000259" key="5">
    <source>
        <dbReference type="SMART" id="SM00872"/>
    </source>
</evidence>
<dbReference type="CDD" id="cd10789">
    <property type="entry name" value="GH38N_AMII_ER_cytosolic"/>
    <property type="match status" value="1"/>
</dbReference>